<evidence type="ECO:0000256" key="9">
    <source>
        <dbReference type="ARBA" id="ARBA00023239"/>
    </source>
</evidence>
<evidence type="ECO:0000256" key="6">
    <source>
        <dbReference type="ARBA" id="ARBA00022605"/>
    </source>
</evidence>
<comment type="catalytic activity">
    <reaction evidence="11 12">
        <text>L-aspartate 4-semialdehyde + pyruvate = (2S,4S)-4-hydroxy-2,3,4,5-tetrahydrodipicolinate + H2O + H(+)</text>
        <dbReference type="Rhea" id="RHEA:34171"/>
        <dbReference type="ChEBI" id="CHEBI:15361"/>
        <dbReference type="ChEBI" id="CHEBI:15377"/>
        <dbReference type="ChEBI" id="CHEBI:15378"/>
        <dbReference type="ChEBI" id="CHEBI:67139"/>
        <dbReference type="ChEBI" id="CHEBI:537519"/>
        <dbReference type="EC" id="4.3.3.7"/>
    </reaction>
</comment>
<comment type="caution">
    <text evidence="12">Was originally thought to be a dihydrodipicolinate synthase (DHDPS), catalyzing the condensation of (S)-aspartate-beta-semialdehyde [(S)-ASA] and pyruvate to dihydrodipicolinate (DHDP). However, it was shown in E.coli that the product of the enzymatic reaction is not dihydrodipicolinate but in fact (4S)-4-hydroxy-2,3,4,5-tetrahydro-(2S)-dipicolinic acid (HTPA), and that the consecutive dehydration reaction leading to DHDP is not spontaneous but catalyzed by DapB.</text>
</comment>
<keyword evidence="9 12" id="KW-0456">Lyase</keyword>
<keyword evidence="6 12" id="KW-0028">Amino-acid biosynthesis</keyword>
<dbReference type="SMART" id="SM01130">
    <property type="entry name" value="DHDPS"/>
    <property type="match status" value="1"/>
</dbReference>
<feature type="binding site" evidence="12 15">
    <location>
        <position position="50"/>
    </location>
    <ligand>
        <name>pyruvate</name>
        <dbReference type="ChEBI" id="CHEBI:15361"/>
    </ligand>
</feature>
<feature type="binding site" evidence="12 15">
    <location>
        <position position="204"/>
    </location>
    <ligand>
        <name>pyruvate</name>
        <dbReference type="ChEBI" id="CHEBI:15361"/>
    </ligand>
</feature>
<evidence type="ECO:0000256" key="13">
    <source>
        <dbReference type="PIRNR" id="PIRNR001365"/>
    </source>
</evidence>
<evidence type="ECO:0000256" key="3">
    <source>
        <dbReference type="ARBA" id="ARBA00007592"/>
    </source>
</evidence>
<feature type="active site" description="Schiff-base intermediate with substrate" evidence="12 14">
    <location>
        <position position="164"/>
    </location>
</feature>
<evidence type="ECO:0000256" key="8">
    <source>
        <dbReference type="ARBA" id="ARBA00023154"/>
    </source>
</evidence>
<keyword evidence="8 12" id="KW-0457">Lysine biosynthesis</keyword>
<dbReference type="PROSITE" id="PS00665">
    <property type="entry name" value="DHDPS_1"/>
    <property type="match status" value="1"/>
</dbReference>
<dbReference type="Proteomes" id="UP000076796">
    <property type="component" value="Unassembled WGS sequence"/>
</dbReference>
<dbReference type="EMBL" id="LWMH01000003">
    <property type="protein sequence ID" value="KZS43372.1"/>
    <property type="molecule type" value="Genomic_DNA"/>
</dbReference>
<evidence type="ECO:0000256" key="12">
    <source>
        <dbReference type="HAMAP-Rule" id="MF_00418"/>
    </source>
</evidence>
<keyword evidence="17" id="KW-1185">Reference proteome</keyword>
<sequence length="287" mass="32022">MLNEESLRGVMVPIVTPFDEQGYLDIKSFKRLVTRLRNSGIHGLVVNGTTGESPTVGDSELERMIYEARIILEELPLIVGTGSNNTADAIKKTARAKELGADAALVATPYYNRPSQQGIVYHFLALAETGLPIILYDIPHRTAATLDLHTVKTILKMDHVIGMKDSTGDIKRLFQLTRTQSKPILCGEDDLFYASLCCGSKGGILASANLETQQFVQVYESFRNGKNQEAREQFDSLTPLIQFLFSEPNPAPLKWLLAQNRLIRSDRLRLPMTQITNETAQKAIRFK</sequence>
<evidence type="ECO:0000256" key="10">
    <source>
        <dbReference type="ARBA" id="ARBA00023270"/>
    </source>
</evidence>
<evidence type="ECO:0000313" key="17">
    <source>
        <dbReference type="Proteomes" id="UP000076796"/>
    </source>
</evidence>
<dbReference type="InterPro" id="IPR002220">
    <property type="entry name" value="DapA-like"/>
</dbReference>
<evidence type="ECO:0000256" key="5">
    <source>
        <dbReference type="ARBA" id="ARBA00022490"/>
    </source>
</evidence>
<evidence type="ECO:0000313" key="16">
    <source>
        <dbReference type="EMBL" id="KZS43372.1"/>
    </source>
</evidence>
<feature type="site" description="Part of a proton relay during catalysis" evidence="12">
    <location>
        <position position="111"/>
    </location>
</feature>
<dbReference type="Gene3D" id="3.20.20.70">
    <property type="entry name" value="Aldolase class I"/>
    <property type="match status" value="1"/>
</dbReference>
<dbReference type="GO" id="GO:0005737">
    <property type="term" value="C:cytoplasm"/>
    <property type="evidence" value="ECO:0007669"/>
    <property type="project" value="UniProtKB-SubCell"/>
</dbReference>
<keyword evidence="10 12" id="KW-0704">Schiff base</keyword>
<protein>
    <recommendedName>
        <fullName evidence="4 12">4-hydroxy-tetrahydrodipicolinate synthase</fullName>
        <shortName evidence="12">HTPA synthase</shortName>
        <ecNumber evidence="4 12">4.3.3.7</ecNumber>
    </recommendedName>
</protein>
<dbReference type="InterPro" id="IPR020624">
    <property type="entry name" value="Schiff_base-form_aldolases_CS"/>
</dbReference>
<dbReference type="GO" id="GO:0008840">
    <property type="term" value="F:4-hydroxy-tetrahydrodipicolinate synthase activity"/>
    <property type="evidence" value="ECO:0007669"/>
    <property type="project" value="UniProtKB-UniRule"/>
</dbReference>
<dbReference type="AlphaFoldDB" id="A0A163DPX3"/>
<feature type="active site" description="Proton donor/acceptor" evidence="12 14">
    <location>
        <position position="136"/>
    </location>
</feature>
<dbReference type="PRINTS" id="PR00146">
    <property type="entry name" value="DHPICSNTHASE"/>
</dbReference>
<dbReference type="InterPro" id="IPR005263">
    <property type="entry name" value="DapA"/>
</dbReference>
<accession>A0A163DPX3</accession>
<dbReference type="GO" id="GO:0009089">
    <property type="term" value="P:lysine biosynthetic process via diaminopimelate"/>
    <property type="evidence" value="ECO:0007669"/>
    <property type="project" value="UniProtKB-UniRule"/>
</dbReference>
<dbReference type="Pfam" id="PF00701">
    <property type="entry name" value="DHDPS"/>
    <property type="match status" value="1"/>
</dbReference>
<proteinExistence type="inferred from homology"/>
<dbReference type="PIRSF" id="PIRSF001365">
    <property type="entry name" value="DHDPS"/>
    <property type="match status" value="1"/>
</dbReference>
<keyword evidence="5 12" id="KW-0963">Cytoplasm</keyword>
<feature type="site" description="Part of a proton relay during catalysis" evidence="12">
    <location>
        <position position="49"/>
    </location>
</feature>
<comment type="pathway">
    <text evidence="2 12">Amino-acid biosynthesis; L-lysine biosynthesis via DAP pathway; (S)-tetrahydrodipicolinate from L-aspartate: step 3/4.</text>
</comment>
<evidence type="ECO:0000256" key="11">
    <source>
        <dbReference type="ARBA" id="ARBA00047836"/>
    </source>
</evidence>
<reference evidence="16" key="1">
    <citation type="journal article" date="2016" name="Genome Announc.">
        <title>Draft genomes of two strains of Paenibacillus glucanolyticus with capability to degrade lignocellulose.</title>
        <authorList>
            <person name="Mathews S.L."/>
            <person name="Pawlak J."/>
            <person name="Grunden A.M."/>
        </authorList>
    </citation>
    <scope>NUCLEOTIDE SEQUENCE [LARGE SCALE GENOMIC DNA]</scope>
    <source>
        <strain evidence="16">SLM1</strain>
    </source>
</reference>
<organism evidence="16 17">
    <name type="scientific">Paenibacillus glucanolyticus</name>
    <dbReference type="NCBI Taxonomy" id="59843"/>
    <lineage>
        <taxon>Bacteria</taxon>
        <taxon>Bacillati</taxon>
        <taxon>Bacillota</taxon>
        <taxon>Bacilli</taxon>
        <taxon>Bacillales</taxon>
        <taxon>Paenibacillaceae</taxon>
        <taxon>Paenibacillus</taxon>
    </lineage>
</organism>
<dbReference type="CDD" id="cd00950">
    <property type="entry name" value="DHDPS"/>
    <property type="match status" value="1"/>
</dbReference>
<dbReference type="HAMAP" id="MF_00418">
    <property type="entry name" value="DapA"/>
    <property type="match status" value="1"/>
</dbReference>
<evidence type="ECO:0000256" key="14">
    <source>
        <dbReference type="PIRSR" id="PIRSR001365-1"/>
    </source>
</evidence>
<name>A0A163DPX3_9BACL</name>
<evidence type="ECO:0000256" key="1">
    <source>
        <dbReference type="ARBA" id="ARBA00003294"/>
    </source>
</evidence>
<dbReference type="GO" id="GO:0019877">
    <property type="term" value="P:diaminopimelate biosynthetic process"/>
    <property type="evidence" value="ECO:0007669"/>
    <property type="project" value="UniProtKB-UniRule"/>
</dbReference>
<dbReference type="InterPro" id="IPR013785">
    <property type="entry name" value="Aldolase_TIM"/>
</dbReference>
<dbReference type="EC" id="4.3.3.7" evidence="4 12"/>
<dbReference type="PANTHER" id="PTHR12128">
    <property type="entry name" value="DIHYDRODIPICOLINATE SYNTHASE"/>
    <property type="match status" value="1"/>
</dbReference>
<dbReference type="UniPathway" id="UPA00034">
    <property type="reaction ID" value="UER00017"/>
</dbReference>
<gene>
    <name evidence="12" type="primary">dapA</name>
    <name evidence="16" type="ORF">AWU65_01315</name>
</gene>
<comment type="caution">
    <text evidence="16">The sequence shown here is derived from an EMBL/GenBank/DDBJ whole genome shotgun (WGS) entry which is preliminary data.</text>
</comment>
<dbReference type="InterPro" id="IPR020625">
    <property type="entry name" value="Schiff_base-form_aldolases_AS"/>
</dbReference>
<dbReference type="NCBIfam" id="TIGR00674">
    <property type="entry name" value="dapA"/>
    <property type="match status" value="1"/>
</dbReference>
<dbReference type="SUPFAM" id="SSF51569">
    <property type="entry name" value="Aldolase"/>
    <property type="match status" value="1"/>
</dbReference>
<keyword evidence="7 12" id="KW-0220">Diaminopimelate biosynthesis</keyword>
<evidence type="ECO:0000256" key="7">
    <source>
        <dbReference type="ARBA" id="ARBA00022915"/>
    </source>
</evidence>
<dbReference type="PROSITE" id="PS00666">
    <property type="entry name" value="DHDPS_2"/>
    <property type="match status" value="1"/>
</dbReference>
<comment type="similarity">
    <text evidence="3 12 13">Belongs to the DapA family.</text>
</comment>
<comment type="subunit">
    <text evidence="12">Homotetramer; dimer of dimers.</text>
</comment>
<comment type="subcellular location">
    <subcellularLocation>
        <location evidence="12">Cytoplasm</location>
    </subcellularLocation>
</comment>
<evidence type="ECO:0000256" key="4">
    <source>
        <dbReference type="ARBA" id="ARBA00012086"/>
    </source>
</evidence>
<dbReference type="OrthoDB" id="9782828at2"/>
<evidence type="ECO:0000256" key="2">
    <source>
        <dbReference type="ARBA" id="ARBA00005120"/>
    </source>
</evidence>
<comment type="function">
    <text evidence="1 12">Catalyzes the condensation of (S)-aspartate-beta-semialdehyde [(S)-ASA] and pyruvate to 4-hydroxy-tetrahydrodipicolinate (HTPA).</text>
</comment>
<dbReference type="PANTHER" id="PTHR12128:SF66">
    <property type="entry name" value="4-HYDROXY-2-OXOGLUTARATE ALDOLASE, MITOCHONDRIAL"/>
    <property type="match status" value="1"/>
</dbReference>
<evidence type="ECO:0000256" key="15">
    <source>
        <dbReference type="PIRSR" id="PIRSR001365-2"/>
    </source>
</evidence>